<dbReference type="OrthoDB" id="426386at2759"/>
<organism evidence="3 4">
    <name type="scientific">Blastomyces percursus</name>
    <dbReference type="NCBI Taxonomy" id="1658174"/>
    <lineage>
        <taxon>Eukaryota</taxon>
        <taxon>Fungi</taxon>
        <taxon>Dikarya</taxon>
        <taxon>Ascomycota</taxon>
        <taxon>Pezizomycotina</taxon>
        <taxon>Eurotiomycetes</taxon>
        <taxon>Eurotiomycetidae</taxon>
        <taxon>Onygenales</taxon>
        <taxon>Ajellomycetaceae</taxon>
        <taxon>Blastomyces</taxon>
    </lineage>
</organism>
<evidence type="ECO:0000256" key="1">
    <source>
        <dbReference type="SAM" id="MobiDB-lite"/>
    </source>
</evidence>
<evidence type="ECO:0000313" key="4">
    <source>
        <dbReference type="Proteomes" id="UP000242791"/>
    </source>
</evidence>
<evidence type="ECO:0000259" key="2">
    <source>
        <dbReference type="Pfam" id="PF06916"/>
    </source>
</evidence>
<keyword evidence="4" id="KW-1185">Reference proteome</keyword>
<dbReference type="Pfam" id="PF06916">
    <property type="entry name" value="FAM210A-B_dom"/>
    <property type="match status" value="1"/>
</dbReference>
<dbReference type="VEuPathDB" id="FungiDB:ACJ73_01509"/>
<dbReference type="GO" id="GO:0005739">
    <property type="term" value="C:mitochondrion"/>
    <property type="evidence" value="ECO:0007669"/>
    <property type="project" value="TreeGrafter"/>
</dbReference>
<feature type="compositionally biased region" description="Polar residues" evidence="1">
    <location>
        <begin position="23"/>
        <end position="37"/>
    </location>
</feature>
<sequence length="268" mass="29003">MPPPSRFFLEGGLKRLPTPFSTFQSLNPRTAGKQSLSLPLARPPHVRPFHKSATPLRPRPNAGNILNNVIRSRFQYRAPRRSNSSNSSSSSSLSSPKLSFSQRMKKLSREYGWAALGVYLTLSALDFPFCFIAVRLLGVERIGHYEHVLVEGFKGIFGSVLPPLGKQEVAGGPADDKVGSAGGDVAIAGAGVSSGAEDGESYDHGVLEAEARNAGPEASLWTQLALAYAIHKSFIFIRVPLTAAVTPKVVKVLRRWGWDIGKKKPKST</sequence>
<dbReference type="EMBL" id="LGTZ01000139">
    <property type="protein sequence ID" value="OJD27091.1"/>
    <property type="molecule type" value="Genomic_DNA"/>
</dbReference>
<proteinExistence type="predicted"/>
<dbReference type="PANTHER" id="PTHR21377">
    <property type="entry name" value="PROTEIN FAM210B, MITOCHONDRIAL"/>
    <property type="match status" value="1"/>
</dbReference>
<gene>
    <name evidence="3" type="ORF">ACJ73_01509</name>
</gene>
<reference evidence="3 4" key="1">
    <citation type="submission" date="2015-08" db="EMBL/GenBank/DDBJ databases">
        <title>Emmonsia species relationships and genome sequence.</title>
        <authorList>
            <person name="Cuomo C.A."/>
            <person name="Schwartz I.S."/>
            <person name="Kenyon C."/>
            <person name="De Hoog G.S."/>
            <person name="Govender N.P."/>
            <person name="Botha A."/>
            <person name="Moreno L."/>
            <person name="De Vries M."/>
            <person name="Munoz J.F."/>
            <person name="Stielow J.B."/>
        </authorList>
    </citation>
    <scope>NUCLEOTIDE SEQUENCE [LARGE SCALE GENOMIC DNA]</scope>
    <source>
        <strain evidence="3 4">EI222</strain>
    </source>
</reference>
<protein>
    <recommendedName>
        <fullName evidence="2">DUF1279 domain-containing protein</fullName>
    </recommendedName>
</protein>
<accession>A0A1J9R3Y2</accession>
<evidence type="ECO:0000313" key="3">
    <source>
        <dbReference type="EMBL" id="OJD27091.1"/>
    </source>
</evidence>
<dbReference type="AlphaFoldDB" id="A0A1J9R3Y2"/>
<dbReference type="InterPro" id="IPR045866">
    <property type="entry name" value="FAM210A/B-like"/>
</dbReference>
<dbReference type="Proteomes" id="UP000242791">
    <property type="component" value="Unassembled WGS sequence"/>
</dbReference>
<dbReference type="InterPro" id="IPR009688">
    <property type="entry name" value="FAM210A/B-like_dom"/>
</dbReference>
<dbReference type="STRING" id="1658174.A0A1J9R3Y2"/>
<feature type="region of interest" description="Disordered" evidence="1">
    <location>
        <begin position="23"/>
        <end position="64"/>
    </location>
</feature>
<feature type="domain" description="DUF1279" evidence="2">
    <location>
        <begin position="102"/>
        <end position="247"/>
    </location>
</feature>
<dbReference type="PANTHER" id="PTHR21377:SF0">
    <property type="entry name" value="PROTEIN FAM210B, MITOCHONDRIAL"/>
    <property type="match status" value="1"/>
</dbReference>
<name>A0A1J9R3Y2_9EURO</name>
<comment type="caution">
    <text evidence="3">The sequence shown here is derived from an EMBL/GenBank/DDBJ whole genome shotgun (WGS) entry which is preliminary data.</text>
</comment>